<accession>A0ACC0LPS3</accession>
<keyword evidence="2" id="KW-1185">Reference proteome</keyword>
<dbReference type="EMBL" id="CM046398">
    <property type="protein sequence ID" value="KAI8530334.1"/>
    <property type="molecule type" value="Genomic_DNA"/>
</dbReference>
<protein>
    <submittedName>
        <fullName evidence="1">Uncharacterized protein</fullName>
    </submittedName>
</protein>
<sequence length="177" mass="20147">MVDNDATIADLQAQITVLLAEKAVRDAEDEEDKEEDENPHKIVVAENPELAKQVKEIKHVLAYSQGDQILDFEGLCLFPDAQLLEKFKMPNIEKFNGNGNPTSHVCHVINTLKPMGLSDELIAQLFQRTLTGSALDWFLTLEFVHYQTWPQIANAFVKQYAYNVQIELTTRDLEMTK</sequence>
<name>A0ACC0LPS3_RHOML</name>
<evidence type="ECO:0000313" key="2">
    <source>
        <dbReference type="Proteomes" id="UP001062846"/>
    </source>
</evidence>
<comment type="caution">
    <text evidence="1">The sequence shown here is derived from an EMBL/GenBank/DDBJ whole genome shotgun (WGS) entry which is preliminary data.</text>
</comment>
<gene>
    <name evidence="1" type="ORF">RHMOL_Rhmol11G0049300</name>
</gene>
<proteinExistence type="predicted"/>
<dbReference type="Proteomes" id="UP001062846">
    <property type="component" value="Chromosome 11"/>
</dbReference>
<organism evidence="1 2">
    <name type="scientific">Rhododendron molle</name>
    <name type="common">Chinese azalea</name>
    <name type="synonym">Azalea mollis</name>
    <dbReference type="NCBI Taxonomy" id="49168"/>
    <lineage>
        <taxon>Eukaryota</taxon>
        <taxon>Viridiplantae</taxon>
        <taxon>Streptophyta</taxon>
        <taxon>Embryophyta</taxon>
        <taxon>Tracheophyta</taxon>
        <taxon>Spermatophyta</taxon>
        <taxon>Magnoliopsida</taxon>
        <taxon>eudicotyledons</taxon>
        <taxon>Gunneridae</taxon>
        <taxon>Pentapetalae</taxon>
        <taxon>asterids</taxon>
        <taxon>Ericales</taxon>
        <taxon>Ericaceae</taxon>
        <taxon>Ericoideae</taxon>
        <taxon>Rhodoreae</taxon>
        <taxon>Rhododendron</taxon>
    </lineage>
</organism>
<evidence type="ECO:0000313" key="1">
    <source>
        <dbReference type="EMBL" id="KAI8530334.1"/>
    </source>
</evidence>
<reference evidence="1" key="1">
    <citation type="submission" date="2022-02" db="EMBL/GenBank/DDBJ databases">
        <title>Plant Genome Project.</title>
        <authorList>
            <person name="Zhang R.-G."/>
        </authorList>
    </citation>
    <scope>NUCLEOTIDE SEQUENCE</scope>
    <source>
        <strain evidence="1">AT1</strain>
    </source>
</reference>